<dbReference type="Gene3D" id="3.90.190.10">
    <property type="entry name" value="Protein tyrosine phosphatase superfamily"/>
    <property type="match status" value="4"/>
</dbReference>
<protein>
    <recommendedName>
        <fullName evidence="4">Paladin</fullName>
    </recommendedName>
</protein>
<dbReference type="OrthoDB" id="66369at2759"/>
<dbReference type="Proteomes" id="UP000650467">
    <property type="component" value="Unassembled WGS sequence"/>
</dbReference>
<evidence type="ECO:0000256" key="1">
    <source>
        <dbReference type="SAM" id="MobiDB-lite"/>
    </source>
</evidence>
<evidence type="ECO:0008006" key="4">
    <source>
        <dbReference type="Google" id="ProtNLM"/>
    </source>
</evidence>
<proteinExistence type="predicted"/>
<reference evidence="2" key="1">
    <citation type="journal article" date="2020" name="bioRxiv">
        <title>Comparative genomics of Chlamydomonas.</title>
        <authorList>
            <person name="Craig R.J."/>
            <person name="Hasan A.R."/>
            <person name="Ness R.W."/>
            <person name="Keightley P.D."/>
        </authorList>
    </citation>
    <scope>NUCLEOTIDE SEQUENCE</scope>
    <source>
        <strain evidence="2">SAG 7.73</strain>
    </source>
</reference>
<dbReference type="InterPro" id="IPR029021">
    <property type="entry name" value="Prot-tyrosine_phosphatase-like"/>
</dbReference>
<evidence type="ECO:0000313" key="2">
    <source>
        <dbReference type="EMBL" id="KAG2424219.1"/>
    </source>
</evidence>
<feature type="region of interest" description="Disordered" evidence="1">
    <location>
        <begin position="1234"/>
        <end position="1258"/>
    </location>
</feature>
<dbReference type="Pfam" id="PF14566">
    <property type="entry name" value="PTPlike_phytase"/>
    <property type="match status" value="3"/>
</dbReference>
<feature type="region of interest" description="Disordered" evidence="1">
    <location>
        <begin position="1026"/>
        <end position="1100"/>
    </location>
</feature>
<dbReference type="PANTHER" id="PTHR23339">
    <property type="entry name" value="TYROSINE SPECIFIC PROTEIN PHOSPHATASE AND DUAL SPECIFICITY PROTEIN PHOSPHATASE"/>
    <property type="match status" value="1"/>
</dbReference>
<name>A0A835SKW9_CHLIN</name>
<gene>
    <name evidence="2" type="ORF">HXX76_014750</name>
</gene>
<feature type="region of interest" description="Disordered" evidence="1">
    <location>
        <begin position="686"/>
        <end position="709"/>
    </location>
</feature>
<organism evidence="2 3">
    <name type="scientific">Chlamydomonas incerta</name>
    <dbReference type="NCBI Taxonomy" id="51695"/>
    <lineage>
        <taxon>Eukaryota</taxon>
        <taxon>Viridiplantae</taxon>
        <taxon>Chlorophyta</taxon>
        <taxon>core chlorophytes</taxon>
        <taxon>Chlorophyceae</taxon>
        <taxon>CS clade</taxon>
        <taxon>Chlamydomonadales</taxon>
        <taxon>Chlamydomonadaceae</taxon>
        <taxon>Chlamydomonas</taxon>
    </lineage>
</organism>
<dbReference type="SUPFAM" id="SSF52799">
    <property type="entry name" value="(Phosphotyrosine protein) phosphatases II"/>
    <property type="match status" value="2"/>
</dbReference>
<evidence type="ECO:0000313" key="3">
    <source>
        <dbReference type="Proteomes" id="UP000650467"/>
    </source>
</evidence>
<dbReference type="CDD" id="cd14496">
    <property type="entry name" value="PTP_paladin"/>
    <property type="match status" value="1"/>
</dbReference>
<dbReference type="SMART" id="SM01301">
    <property type="entry name" value="PTPlike_phytase"/>
    <property type="match status" value="3"/>
</dbReference>
<feature type="compositionally biased region" description="Acidic residues" evidence="1">
    <location>
        <begin position="691"/>
        <end position="705"/>
    </location>
</feature>
<keyword evidence="3" id="KW-1185">Reference proteome</keyword>
<feature type="compositionally biased region" description="Low complexity" evidence="1">
    <location>
        <begin position="1070"/>
        <end position="1099"/>
    </location>
</feature>
<feature type="compositionally biased region" description="Low complexity" evidence="1">
    <location>
        <begin position="1031"/>
        <end position="1053"/>
    </location>
</feature>
<dbReference type="EMBL" id="JAEHOC010000068">
    <property type="protein sequence ID" value="KAG2424219.1"/>
    <property type="molecule type" value="Genomic_DNA"/>
</dbReference>
<comment type="caution">
    <text evidence="2">The sequence shown here is derived from an EMBL/GenBank/DDBJ whole genome shotgun (WGS) entry which is preliminary data.</text>
</comment>
<dbReference type="InterPro" id="IPR050561">
    <property type="entry name" value="PTP"/>
</dbReference>
<accession>A0A835SKW9</accession>
<sequence>MEGAPNFRQIPNVPVYGVAIPTVTGLRSALNAVGANKGARKVYWQNLREEPLIFINGNPFVVREADQPFCNLEYTGIDRSRVEDMERRLKEDILGEAAAFGNRILVKHENEDLSLFDHWEPVTAADVQTPNEVYAELRADGYHIDYLRVPVTDEKAPKDSDFDMLIQRLWPNLGNPAFIFNCQMGRGRTTTGTIIGTLLYLRKLGAFPPGAKNCMPPPAHAGEEGGAGAAVAVPEVPVWFPLSMQATPPVGEQTKDKLKWGMYDVVRSLLRVLENGVQGKAVLDAVIDHCSQMQNLREAIGSYRSRFLKEMRERQRASLLAVCLEYLERYYMLIAFASYLCSPHFNPDLPTQASFADWMASRPELRSILMRLLRRNSMAALDLHLPVAAAAGPEAPLGLPAGTTSGDVTAARSGAVLGPFTILKEDQFPGMRSHKVPQPIDGAPNFRGLPGMPIFGTGMPTIEGIVAVLRVVSGSTSPNASKRVHALWINMREEPVVYIKGRPFVLREERRPLKNMAEYAGIDAERVASMEERLKRDVLAEAQKFGGRILLAYESTQAGHVGELSDAWETISGPADVQTSAEVYAGLTGQGFAVKYFRVPVTDGTSPAEADFESILRSILDWGLENPVIFNCQLGIGRTTAGMVIAGLVHLYSTGSLGGAAERSGSTMLQEMDEQALHKFLLEGVSPRSEAEEDVDGEHRDEEDEREPKVWDLEPDEVELQRSLAAGGYVGVRKIERLLEEGEAAKKVVDQIIDAASDLINLRIAIMKYRKPRSSYTYMRPEMQQRHAAFKRGSAYLERYCQLIAFAYYLEHVGPETCAFQDWVASRPDLKAAFASIHENPGAALEPVPVAKLPTVFRAASTAGEDAADSAAADQRQVLGRRKGRTLTKRTILKSYLLPRSHKQQLQNKAENDAEVPPHVQAGPFPVFSVGNVSSTELGALLNHLGAGPDGRSHVVIADVREELVVYVNGVPYIRRELEMPAAAMHHAGVHAAQLQELEVLLKEDVTDEAALWGSRVLLHREAPHTHHHAAAASGSAGGAKPPATPAPAARSTGGDDDAGCNGDVNGHSPAPDTPATPAAPATPEASTTPATANTAAAAKPDDVTGLVDLYPGTSVEPFWEAVDPDSATALLTPLELMQQLEQAGYRLSYRRIPLSRERTPEAADVDALHAQLTQAASDAAEDLRGEEAAALAGLGSNGPGIVVHLILSRTATGSSARFVAAACGTYLSRQQSGHAESAGGAPAGGPPGLPFLQSVPGGMRAPLSGGSPLQSAAALSAGGAALGLEAAAGEYRGIMSLCRLLPGGFEAKLAVDAAVAAIAKQVGDLLKDIQNCKAQAEAPAAPAAANPGGAALAVAPLGPQFAARQLGLHYLKRYFLLITYRCFLDHSAYKLGGFADWVAQQPELHHLANHLTLDL</sequence>